<dbReference type="SUPFAM" id="SSF52047">
    <property type="entry name" value="RNI-like"/>
    <property type="match status" value="1"/>
</dbReference>
<dbReference type="STRING" id="933852.A0A0C3ATE8"/>
<dbReference type="InterPro" id="IPR032675">
    <property type="entry name" value="LRR_dom_sf"/>
</dbReference>
<evidence type="ECO:0000313" key="3">
    <source>
        <dbReference type="Proteomes" id="UP000054097"/>
    </source>
</evidence>
<reference evidence="2 3" key="1">
    <citation type="submission" date="2014-04" db="EMBL/GenBank/DDBJ databases">
        <authorList>
            <consortium name="DOE Joint Genome Institute"/>
            <person name="Kuo A."/>
            <person name="Zuccaro A."/>
            <person name="Kohler A."/>
            <person name="Nagy L.G."/>
            <person name="Floudas D."/>
            <person name="Copeland A."/>
            <person name="Barry K.W."/>
            <person name="Cichocki N."/>
            <person name="Veneault-Fourrey C."/>
            <person name="LaButti K."/>
            <person name="Lindquist E.A."/>
            <person name="Lipzen A."/>
            <person name="Lundell T."/>
            <person name="Morin E."/>
            <person name="Murat C."/>
            <person name="Sun H."/>
            <person name="Tunlid A."/>
            <person name="Henrissat B."/>
            <person name="Grigoriev I.V."/>
            <person name="Hibbett D.S."/>
            <person name="Martin F."/>
            <person name="Nordberg H.P."/>
            <person name="Cantor M.N."/>
            <person name="Hua S.X."/>
        </authorList>
    </citation>
    <scope>NUCLEOTIDE SEQUENCE [LARGE SCALE GENOMIC DNA]</scope>
    <source>
        <strain evidence="2 3">MAFF 305830</strain>
    </source>
</reference>
<name>A0A0C3ATE8_SERVB</name>
<feature type="region of interest" description="Disordered" evidence="1">
    <location>
        <begin position="1"/>
        <end position="31"/>
    </location>
</feature>
<proteinExistence type="predicted"/>
<protein>
    <submittedName>
        <fullName evidence="2">Uncharacterized protein</fullName>
    </submittedName>
</protein>
<evidence type="ECO:0000256" key="1">
    <source>
        <dbReference type="SAM" id="MobiDB-lite"/>
    </source>
</evidence>
<organism evidence="2 3">
    <name type="scientific">Serendipita vermifera MAFF 305830</name>
    <dbReference type="NCBI Taxonomy" id="933852"/>
    <lineage>
        <taxon>Eukaryota</taxon>
        <taxon>Fungi</taxon>
        <taxon>Dikarya</taxon>
        <taxon>Basidiomycota</taxon>
        <taxon>Agaricomycotina</taxon>
        <taxon>Agaricomycetes</taxon>
        <taxon>Sebacinales</taxon>
        <taxon>Serendipitaceae</taxon>
        <taxon>Serendipita</taxon>
    </lineage>
</organism>
<sequence>MSTHSSKPNSRGPLPILSFPDPNEQQNRAPSSAEMIKLKQMFESSAKVTSLLDQESDQLHDSYEAVHNQYLKLVLETEAAQSELYRIRNMINANKVQRTLHESEQQDLLALMHPIRRCPDDILLEILELISRQTTAGESKQRQSFYLSCVCQNWRAVAISMPLLWETVSFHLDRSPKDLRHQQQTLVSHIRGRAVKIQVHALTHDSGERLNACGLDMFPLIGNLEFNLANSEKTGSFLRSASPLPAGRVRHMTIMTWTGFMALSPLEQPLDLGSYLLELFPGLTSASILFMPTVSFQLTNANSTLTALDIDTIEQVSIMTVLRYCPKLVTLRIRDTTIQGFSTPVVAPSLRNLELTRTLGDRWMAHTSLPKLDTLVFRTNRTPTSLAFISSNRSLKKLLYNGSLDEIVNIAPQIDRAACSATFAGSLRLHTHVASCLSIP</sequence>
<dbReference type="OrthoDB" id="3249706at2759"/>
<dbReference type="HOGENOM" id="CLU_032935_1_0_1"/>
<dbReference type="Gene3D" id="3.80.10.10">
    <property type="entry name" value="Ribonuclease Inhibitor"/>
    <property type="match status" value="1"/>
</dbReference>
<dbReference type="AlphaFoldDB" id="A0A0C3ATE8"/>
<dbReference type="EMBL" id="KN824339">
    <property type="protein sequence ID" value="KIM23294.1"/>
    <property type="molecule type" value="Genomic_DNA"/>
</dbReference>
<evidence type="ECO:0000313" key="2">
    <source>
        <dbReference type="EMBL" id="KIM23294.1"/>
    </source>
</evidence>
<reference evidence="3" key="2">
    <citation type="submission" date="2015-01" db="EMBL/GenBank/DDBJ databases">
        <title>Evolutionary Origins and Diversification of the Mycorrhizal Mutualists.</title>
        <authorList>
            <consortium name="DOE Joint Genome Institute"/>
            <consortium name="Mycorrhizal Genomics Consortium"/>
            <person name="Kohler A."/>
            <person name="Kuo A."/>
            <person name="Nagy L.G."/>
            <person name="Floudas D."/>
            <person name="Copeland A."/>
            <person name="Barry K.W."/>
            <person name="Cichocki N."/>
            <person name="Veneault-Fourrey C."/>
            <person name="LaButti K."/>
            <person name="Lindquist E.A."/>
            <person name="Lipzen A."/>
            <person name="Lundell T."/>
            <person name="Morin E."/>
            <person name="Murat C."/>
            <person name="Riley R."/>
            <person name="Ohm R."/>
            <person name="Sun H."/>
            <person name="Tunlid A."/>
            <person name="Henrissat B."/>
            <person name="Grigoriev I.V."/>
            <person name="Hibbett D.S."/>
            <person name="Martin F."/>
        </authorList>
    </citation>
    <scope>NUCLEOTIDE SEQUENCE [LARGE SCALE GENOMIC DNA]</scope>
    <source>
        <strain evidence="3">MAFF 305830</strain>
    </source>
</reference>
<keyword evidence="3" id="KW-1185">Reference proteome</keyword>
<gene>
    <name evidence="2" type="ORF">M408DRAFT_264188</name>
</gene>
<dbReference type="Gene3D" id="1.20.1280.50">
    <property type="match status" value="1"/>
</dbReference>
<dbReference type="Proteomes" id="UP000054097">
    <property type="component" value="Unassembled WGS sequence"/>
</dbReference>
<accession>A0A0C3ATE8</accession>